<dbReference type="InterPro" id="IPR038595">
    <property type="entry name" value="LOR_sf"/>
</dbReference>
<protein>
    <submittedName>
        <fullName evidence="2">LURP-one-related</fullName>
    </submittedName>
</protein>
<dbReference type="PANTHER" id="PTHR31087:SF22">
    <property type="entry name" value="PROTEIN LURP-ONE-RELATED 8"/>
    <property type="match status" value="1"/>
</dbReference>
<keyword evidence="3" id="KW-1185">Reference proteome</keyword>
<dbReference type="Pfam" id="PF04525">
    <property type="entry name" value="LOR"/>
    <property type="match status" value="1"/>
</dbReference>
<dbReference type="InterPro" id="IPR007612">
    <property type="entry name" value="LOR"/>
</dbReference>
<dbReference type="Proteomes" id="UP001370490">
    <property type="component" value="Unassembled WGS sequence"/>
</dbReference>
<comment type="similarity">
    <text evidence="1">Belongs to the LOR family.</text>
</comment>
<accession>A0AAN8W4X0</accession>
<gene>
    <name evidence="2" type="ORF">RJ641_028686</name>
</gene>
<evidence type="ECO:0000256" key="1">
    <source>
        <dbReference type="ARBA" id="ARBA00005437"/>
    </source>
</evidence>
<evidence type="ECO:0000313" key="3">
    <source>
        <dbReference type="Proteomes" id="UP001370490"/>
    </source>
</evidence>
<reference evidence="2 3" key="1">
    <citation type="submission" date="2023-12" db="EMBL/GenBank/DDBJ databases">
        <title>A high-quality genome assembly for Dillenia turbinata (Dilleniales).</title>
        <authorList>
            <person name="Chanderbali A."/>
        </authorList>
    </citation>
    <scope>NUCLEOTIDE SEQUENCE [LARGE SCALE GENOMIC DNA]</scope>
    <source>
        <strain evidence="2">LSX21</strain>
        <tissue evidence="2">Leaf</tissue>
    </source>
</reference>
<evidence type="ECO:0000313" key="2">
    <source>
        <dbReference type="EMBL" id="KAK6943309.1"/>
    </source>
</evidence>
<dbReference type="InterPro" id="IPR025659">
    <property type="entry name" value="Tubby-like_C"/>
</dbReference>
<dbReference type="SUPFAM" id="SSF54518">
    <property type="entry name" value="Tubby C-terminal domain-like"/>
    <property type="match status" value="1"/>
</dbReference>
<proteinExistence type="inferred from homology"/>
<dbReference type="Gene3D" id="2.40.160.200">
    <property type="entry name" value="LURP1-related"/>
    <property type="match status" value="1"/>
</dbReference>
<dbReference type="EMBL" id="JBAMMX010000004">
    <property type="protein sequence ID" value="KAK6943309.1"/>
    <property type="molecule type" value="Genomic_DNA"/>
</dbReference>
<dbReference type="AlphaFoldDB" id="A0AAN8W4X0"/>
<comment type="caution">
    <text evidence="2">The sequence shown here is derived from an EMBL/GenBank/DDBJ whole genome shotgun (WGS) entry which is preliminary data.</text>
</comment>
<organism evidence="2 3">
    <name type="scientific">Dillenia turbinata</name>
    <dbReference type="NCBI Taxonomy" id="194707"/>
    <lineage>
        <taxon>Eukaryota</taxon>
        <taxon>Viridiplantae</taxon>
        <taxon>Streptophyta</taxon>
        <taxon>Embryophyta</taxon>
        <taxon>Tracheophyta</taxon>
        <taxon>Spermatophyta</taxon>
        <taxon>Magnoliopsida</taxon>
        <taxon>eudicotyledons</taxon>
        <taxon>Gunneridae</taxon>
        <taxon>Pentapetalae</taxon>
        <taxon>Dilleniales</taxon>
        <taxon>Dilleniaceae</taxon>
        <taxon>Dillenia</taxon>
    </lineage>
</organism>
<dbReference type="PANTHER" id="PTHR31087">
    <property type="match status" value="1"/>
</dbReference>
<sequence length="215" mass="24509">MGMRKVHPNAIDVRNLEKQSVSFSPSSSLDLEGNDAVPVLLTVWKRSLLFNGNGFTVFDANGNLVFRVDNYVARNKAHILLLDAQGRPLLNLRRKRLGLRLGDYWLVFEGESQAIPRFAVKKNVSLLSYYYFKSLAHVILSKNNNDKNKVVYEIQGSYTQRNCCVYDDKRRCLAEMKRKEAAFGTDVFRLIVHPPHLEPMDAMAVVILVDQMFGS</sequence>
<name>A0AAN8W4X0_9MAGN</name>